<dbReference type="EMBL" id="CP159837">
    <property type="protein sequence ID" value="XCM38173.1"/>
    <property type="molecule type" value="Genomic_DNA"/>
</dbReference>
<gene>
    <name evidence="4" type="ORF">ABWT76_001005</name>
</gene>
<evidence type="ECO:0000313" key="4">
    <source>
        <dbReference type="EMBL" id="XCM38173.1"/>
    </source>
</evidence>
<dbReference type="InterPro" id="IPR002068">
    <property type="entry name" value="A-crystallin/Hsp20_dom"/>
</dbReference>
<dbReference type="RefSeq" id="WP_054466525.1">
    <property type="nucleotide sequence ID" value="NZ_CP159837.1"/>
</dbReference>
<dbReference type="CDD" id="cd06464">
    <property type="entry name" value="ACD_sHsps-like"/>
    <property type="match status" value="1"/>
</dbReference>
<sequence length="109" mass="12331">MAVNFVPPAEIQETSTTVYLNLEIPGINPQDLDMQVTVEAVTVSGERKSQFTAEEKGKFRSEFRYGQFQRVIPQPTRIQNTKVEAEYKNGILKLTLKQKPSNIKSSKSI</sequence>
<organism evidence="4">
    <name type="scientific">Planktothricoides raciborskii GIHE-MW2</name>
    <dbReference type="NCBI Taxonomy" id="2792601"/>
    <lineage>
        <taxon>Bacteria</taxon>
        <taxon>Bacillati</taxon>
        <taxon>Cyanobacteriota</taxon>
        <taxon>Cyanophyceae</taxon>
        <taxon>Oscillatoriophycideae</taxon>
        <taxon>Oscillatoriales</taxon>
        <taxon>Oscillatoriaceae</taxon>
        <taxon>Planktothricoides</taxon>
    </lineage>
</organism>
<protein>
    <submittedName>
        <fullName evidence="4">Hsp20/alpha crystallin family protein</fullName>
    </submittedName>
</protein>
<reference evidence="4" key="1">
    <citation type="submission" date="2024-07" db="EMBL/GenBank/DDBJ databases">
        <authorList>
            <person name="Kim Y.J."/>
            <person name="Jeong J.Y."/>
        </authorList>
    </citation>
    <scope>NUCLEOTIDE SEQUENCE</scope>
    <source>
        <strain evidence="4">GIHE-MW2</strain>
    </source>
</reference>
<evidence type="ECO:0000259" key="3">
    <source>
        <dbReference type="PROSITE" id="PS01031"/>
    </source>
</evidence>
<accession>A0AAU8JFZ7</accession>
<evidence type="ECO:0000256" key="2">
    <source>
        <dbReference type="RuleBase" id="RU003616"/>
    </source>
</evidence>
<evidence type="ECO:0000256" key="1">
    <source>
        <dbReference type="PROSITE-ProRule" id="PRU00285"/>
    </source>
</evidence>
<dbReference type="Pfam" id="PF00011">
    <property type="entry name" value="HSP20"/>
    <property type="match status" value="1"/>
</dbReference>
<dbReference type="Gene3D" id="2.60.40.790">
    <property type="match status" value="1"/>
</dbReference>
<dbReference type="PANTHER" id="PTHR11527">
    <property type="entry name" value="HEAT-SHOCK PROTEIN 20 FAMILY MEMBER"/>
    <property type="match status" value="1"/>
</dbReference>
<name>A0AAU8JFZ7_9CYAN</name>
<comment type="similarity">
    <text evidence="1 2">Belongs to the small heat shock protein (HSP20) family.</text>
</comment>
<dbReference type="SUPFAM" id="SSF49764">
    <property type="entry name" value="HSP20-like chaperones"/>
    <property type="match status" value="1"/>
</dbReference>
<proteinExistence type="inferred from homology"/>
<dbReference type="InterPro" id="IPR008978">
    <property type="entry name" value="HSP20-like_chaperone"/>
</dbReference>
<dbReference type="InterPro" id="IPR031107">
    <property type="entry name" value="Small_HSP"/>
</dbReference>
<dbReference type="AlphaFoldDB" id="A0AAU8JFZ7"/>
<dbReference type="PROSITE" id="PS01031">
    <property type="entry name" value="SHSP"/>
    <property type="match status" value="1"/>
</dbReference>
<feature type="domain" description="SHSP" evidence="3">
    <location>
        <begin position="1"/>
        <end position="109"/>
    </location>
</feature>